<dbReference type="PANTHER" id="PTHR11461">
    <property type="entry name" value="SERINE PROTEASE INHIBITOR, SERPIN"/>
    <property type="match status" value="1"/>
</dbReference>
<dbReference type="InterPro" id="IPR036186">
    <property type="entry name" value="Serpin_sf"/>
</dbReference>
<dbReference type="InterPro" id="IPR042178">
    <property type="entry name" value="Serpin_sf_1"/>
</dbReference>
<dbReference type="InterPro" id="IPR023796">
    <property type="entry name" value="Serpin_dom"/>
</dbReference>
<dbReference type="GO" id="GO:0005615">
    <property type="term" value="C:extracellular space"/>
    <property type="evidence" value="ECO:0007669"/>
    <property type="project" value="InterPro"/>
</dbReference>
<organism evidence="4 5">
    <name type="scientific">Smithornis capensis</name>
    <dbReference type="NCBI Taxonomy" id="363769"/>
    <lineage>
        <taxon>Eukaryota</taxon>
        <taxon>Metazoa</taxon>
        <taxon>Chordata</taxon>
        <taxon>Craniata</taxon>
        <taxon>Vertebrata</taxon>
        <taxon>Euteleostomi</taxon>
        <taxon>Archelosauria</taxon>
        <taxon>Archosauria</taxon>
        <taxon>Dinosauria</taxon>
        <taxon>Saurischia</taxon>
        <taxon>Theropoda</taxon>
        <taxon>Coelurosauria</taxon>
        <taxon>Aves</taxon>
        <taxon>Neognathae</taxon>
        <taxon>Neoaves</taxon>
        <taxon>Telluraves</taxon>
        <taxon>Australaves</taxon>
        <taxon>Passeriformes</taxon>
        <taxon>Eurylaimidae</taxon>
        <taxon>Smithornis</taxon>
    </lineage>
</organism>
<reference evidence="4 5" key="1">
    <citation type="submission" date="2019-09" db="EMBL/GenBank/DDBJ databases">
        <title>Bird 10,000 Genomes (B10K) Project - Family phase.</title>
        <authorList>
            <person name="Zhang G."/>
        </authorList>
    </citation>
    <scope>NUCLEOTIDE SEQUENCE [LARGE SCALE GENOMIC DNA]</scope>
    <source>
        <strain evidence="4">B10K-CU-031-20</strain>
    </source>
</reference>
<evidence type="ECO:0000256" key="2">
    <source>
        <dbReference type="ARBA" id="ARBA00022900"/>
    </source>
</evidence>
<evidence type="ECO:0000313" key="5">
    <source>
        <dbReference type="Proteomes" id="UP000567624"/>
    </source>
</evidence>
<sequence length="87" mass="10336">SFLEASEKFYHAGLETTDFIYAWEDARKQINGWVEERTEGKIQNLLVEGILNSLTRLVLVNAIYFKGNWEKQFKKERTTERPFHINK</sequence>
<proteinExistence type="predicted"/>
<protein>
    <submittedName>
        <fullName evidence="4">SPB6 protein</fullName>
    </submittedName>
</protein>
<keyword evidence="2" id="KW-0722">Serine protease inhibitor</keyword>
<feature type="non-terminal residue" evidence="4">
    <location>
        <position position="87"/>
    </location>
</feature>
<feature type="non-terminal residue" evidence="4">
    <location>
        <position position="1"/>
    </location>
</feature>
<dbReference type="GO" id="GO:0004867">
    <property type="term" value="F:serine-type endopeptidase inhibitor activity"/>
    <property type="evidence" value="ECO:0007669"/>
    <property type="project" value="UniProtKB-KW"/>
</dbReference>
<feature type="domain" description="Serpin" evidence="3">
    <location>
        <begin position="1"/>
        <end position="87"/>
    </location>
</feature>
<dbReference type="SUPFAM" id="SSF56574">
    <property type="entry name" value="Serpins"/>
    <property type="match status" value="1"/>
</dbReference>
<dbReference type="GO" id="GO:0005737">
    <property type="term" value="C:cytoplasm"/>
    <property type="evidence" value="ECO:0007669"/>
    <property type="project" value="TreeGrafter"/>
</dbReference>
<name>A0A7K8QXW8_9PASS</name>
<dbReference type="EMBL" id="VWYW01000482">
    <property type="protein sequence ID" value="NXF10227.1"/>
    <property type="molecule type" value="Genomic_DNA"/>
</dbReference>
<keyword evidence="5" id="KW-1185">Reference proteome</keyword>
<dbReference type="InterPro" id="IPR000215">
    <property type="entry name" value="Serpin_fam"/>
</dbReference>
<dbReference type="Proteomes" id="UP000567624">
    <property type="component" value="Unassembled WGS sequence"/>
</dbReference>
<dbReference type="AlphaFoldDB" id="A0A7K8QXW8"/>
<accession>A0A7K8QXW8</accession>
<evidence type="ECO:0000256" key="1">
    <source>
        <dbReference type="ARBA" id="ARBA00022690"/>
    </source>
</evidence>
<evidence type="ECO:0000259" key="3">
    <source>
        <dbReference type="Pfam" id="PF00079"/>
    </source>
</evidence>
<dbReference type="Gene3D" id="3.30.497.10">
    <property type="entry name" value="Antithrombin, subunit I, domain 2"/>
    <property type="match status" value="1"/>
</dbReference>
<keyword evidence="1" id="KW-0646">Protease inhibitor</keyword>
<dbReference type="PANTHER" id="PTHR11461:SF204">
    <property type="entry name" value="SERPIN B6"/>
    <property type="match status" value="1"/>
</dbReference>
<comment type="caution">
    <text evidence="4">The sequence shown here is derived from an EMBL/GenBank/DDBJ whole genome shotgun (WGS) entry which is preliminary data.</text>
</comment>
<dbReference type="Pfam" id="PF00079">
    <property type="entry name" value="Serpin"/>
    <property type="match status" value="1"/>
</dbReference>
<evidence type="ECO:0000313" key="4">
    <source>
        <dbReference type="EMBL" id="NXF10227.1"/>
    </source>
</evidence>
<gene>
    <name evidence="4" type="primary">Serpinb6</name>
    <name evidence="4" type="ORF">SMICAP_R00772</name>
</gene>